<dbReference type="EMBL" id="CADEBC010000479">
    <property type="protein sequence ID" value="CAB3233546.1"/>
    <property type="molecule type" value="Genomic_DNA"/>
</dbReference>
<evidence type="ECO:0000313" key="3">
    <source>
        <dbReference type="EMBL" id="CAB3238370.1"/>
    </source>
</evidence>
<evidence type="ECO:0000256" key="1">
    <source>
        <dbReference type="SAM" id="MobiDB-lite"/>
    </source>
</evidence>
<comment type="caution">
    <text evidence="3">The sequence shown here is derived from an EMBL/GenBank/DDBJ whole genome shotgun (WGS) entry which is preliminary data.</text>
</comment>
<gene>
    <name evidence="2" type="ORF">APLA_LOCUS5317</name>
    <name evidence="3" type="ORF">APLA_LOCUS8170</name>
</gene>
<reference evidence="4 5" key="1">
    <citation type="submission" date="2020-04" db="EMBL/GenBank/DDBJ databases">
        <authorList>
            <person name="Wallbank WR R."/>
            <person name="Pardo Diaz C."/>
            <person name="Kozak K."/>
            <person name="Martin S."/>
            <person name="Jiggins C."/>
            <person name="Moest M."/>
            <person name="Warren A I."/>
            <person name="Byers J.R.P. K."/>
            <person name="Montejo-Kovacevich G."/>
            <person name="Yen C E."/>
        </authorList>
    </citation>
    <scope>NUCLEOTIDE SEQUENCE [LARGE SCALE GENOMIC DNA]</scope>
</reference>
<evidence type="ECO:0000313" key="2">
    <source>
        <dbReference type="EMBL" id="CAB3233546.1"/>
    </source>
</evidence>
<name>A0A8S0ZXM4_ARCPL</name>
<feature type="region of interest" description="Disordered" evidence="1">
    <location>
        <begin position="168"/>
        <end position="206"/>
    </location>
</feature>
<feature type="compositionally biased region" description="Basic and acidic residues" evidence="1">
    <location>
        <begin position="128"/>
        <end position="139"/>
    </location>
</feature>
<sequence length="243" mass="26705">MCTSLRNIPPSQCYNCRANDTTSCEDSSSWTLVTCTTKRPLCATTASAPDFHSSLICAPVVNTPCTVRTPSNSSFVVMWVCNTHLCNVPFPPQWRNVLINFPSNNTDMKQLNICNSLFKYANNTNQDKTPKEKITEESKAPQATARTSLEPTLVSVPTKMNVQLMLRDSERPRAEALKQQPTVPSDDDEDESEGSGSYEESKIHNNAVSAPAAPSSFLPANENSATSLCKDFLVATLFIYLVV</sequence>
<organism evidence="3 5">
    <name type="scientific">Arctia plantaginis</name>
    <name type="common">Wood tiger moth</name>
    <name type="synonym">Phalaena plantaginis</name>
    <dbReference type="NCBI Taxonomy" id="874455"/>
    <lineage>
        <taxon>Eukaryota</taxon>
        <taxon>Metazoa</taxon>
        <taxon>Ecdysozoa</taxon>
        <taxon>Arthropoda</taxon>
        <taxon>Hexapoda</taxon>
        <taxon>Insecta</taxon>
        <taxon>Pterygota</taxon>
        <taxon>Neoptera</taxon>
        <taxon>Endopterygota</taxon>
        <taxon>Lepidoptera</taxon>
        <taxon>Glossata</taxon>
        <taxon>Ditrysia</taxon>
        <taxon>Noctuoidea</taxon>
        <taxon>Erebidae</taxon>
        <taxon>Arctiinae</taxon>
        <taxon>Arctia</taxon>
    </lineage>
</organism>
<dbReference type="Proteomes" id="UP000494256">
    <property type="component" value="Unassembled WGS sequence"/>
</dbReference>
<dbReference type="Proteomes" id="UP000494106">
    <property type="component" value="Unassembled WGS sequence"/>
</dbReference>
<dbReference type="AlphaFoldDB" id="A0A8S0ZXM4"/>
<proteinExistence type="predicted"/>
<dbReference type="EMBL" id="CADEBD010000306">
    <property type="protein sequence ID" value="CAB3238370.1"/>
    <property type="molecule type" value="Genomic_DNA"/>
</dbReference>
<dbReference type="OrthoDB" id="7287770at2759"/>
<keyword evidence="4" id="KW-1185">Reference proteome</keyword>
<accession>A0A8S0ZXM4</accession>
<evidence type="ECO:0000313" key="4">
    <source>
        <dbReference type="Proteomes" id="UP000494106"/>
    </source>
</evidence>
<evidence type="ECO:0000313" key="5">
    <source>
        <dbReference type="Proteomes" id="UP000494256"/>
    </source>
</evidence>
<protein>
    <submittedName>
        <fullName evidence="3">Uncharacterized protein</fullName>
    </submittedName>
</protein>
<feature type="region of interest" description="Disordered" evidence="1">
    <location>
        <begin position="124"/>
        <end position="151"/>
    </location>
</feature>
<dbReference type="CDD" id="cd00117">
    <property type="entry name" value="TFP"/>
    <property type="match status" value="1"/>
</dbReference>